<dbReference type="Proteomes" id="UP001257060">
    <property type="component" value="Unassembled WGS sequence"/>
</dbReference>
<protein>
    <submittedName>
        <fullName evidence="2">SDR family oxidoreductase</fullName>
    </submittedName>
</protein>
<dbReference type="PANTHER" id="PTHR43162:SF1">
    <property type="entry name" value="PRESTALK A DIFFERENTIATION PROTEIN A"/>
    <property type="match status" value="1"/>
</dbReference>
<gene>
    <name evidence="2" type="ORF">NDI76_10580</name>
</gene>
<organism evidence="2 3">
    <name type="scientific">Halogeometricum salsisoli</name>
    <dbReference type="NCBI Taxonomy" id="2950536"/>
    <lineage>
        <taxon>Archaea</taxon>
        <taxon>Methanobacteriati</taxon>
        <taxon>Methanobacteriota</taxon>
        <taxon>Stenosarchaea group</taxon>
        <taxon>Halobacteria</taxon>
        <taxon>Halobacteriales</taxon>
        <taxon>Haloferacaceae</taxon>
        <taxon>Halogeometricum</taxon>
    </lineage>
</organism>
<dbReference type="RefSeq" id="WP_310924045.1">
    <property type="nucleotide sequence ID" value="NZ_JAMQOP010000002.1"/>
</dbReference>
<evidence type="ECO:0000259" key="1">
    <source>
        <dbReference type="Pfam" id="PF05368"/>
    </source>
</evidence>
<dbReference type="EMBL" id="JAMQOP010000002">
    <property type="protein sequence ID" value="MDS0299186.1"/>
    <property type="molecule type" value="Genomic_DNA"/>
</dbReference>
<name>A0ABU2GEE3_9EURY</name>
<dbReference type="InterPro" id="IPR008030">
    <property type="entry name" value="NmrA-like"/>
</dbReference>
<keyword evidence="3" id="KW-1185">Reference proteome</keyword>
<evidence type="ECO:0000313" key="3">
    <source>
        <dbReference type="Proteomes" id="UP001257060"/>
    </source>
</evidence>
<feature type="domain" description="NmrA-like" evidence="1">
    <location>
        <begin position="37"/>
        <end position="256"/>
    </location>
</feature>
<dbReference type="InterPro" id="IPR036291">
    <property type="entry name" value="NAD(P)-bd_dom_sf"/>
</dbReference>
<proteinExistence type="predicted"/>
<dbReference type="SUPFAM" id="SSF51735">
    <property type="entry name" value="NAD(P)-binding Rossmann-fold domains"/>
    <property type="match status" value="1"/>
</dbReference>
<accession>A0ABU2GEE3</accession>
<dbReference type="PANTHER" id="PTHR43162">
    <property type="match status" value="1"/>
</dbReference>
<dbReference type="Pfam" id="PF05368">
    <property type="entry name" value="NmrA"/>
    <property type="match status" value="1"/>
</dbReference>
<dbReference type="CDD" id="cd05269">
    <property type="entry name" value="TMR_SDR_a"/>
    <property type="match status" value="1"/>
</dbReference>
<dbReference type="Gene3D" id="3.90.25.10">
    <property type="entry name" value="UDP-galactose 4-epimerase, domain 1"/>
    <property type="match status" value="1"/>
</dbReference>
<reference evidence="2 3" key="1">
    <citation type="submission" date="2022-06" db="EMBL/GenBank/DDBJ databases">
        <title>Halogeometricum sp. a new haloarchaeum isolate from saline soil.</title>
        <authorList>
            <person name="Strakova D."/>
            <person name="Galisteo C."/>
            <person name="Sanchez-Porro C."/>
            <person name="Ventosa A."/>
        </authorList>
    </citation>
    <scope>NUCLEOTIDE SEQUENCE [LARGE SCALE GENOMIC DNA]</scope>
    <source>
        <strain evidence="2 3">S1BR25-6</strain>
    </source>
</reference>
<dbReference type="Gene3D" id="3.40.50.720">
    <property type="entry name" value="NAD(P)-binding Rossmann-like Domain"/>
    <property type="match status" value="1"/>
</dbReference>
<sequence length="322" mass="34319">MVIGSPRLYRFGGVSLSAHGRATGRAYFALRDERVTVIVVTGATGTVGEPTVESLLARGANVRAAVRNPSVASVPAGAETVEFDFERPETWGRAFDGATGLFLLRPPTTTRVSRRLLPAADAAVRCGVGRVTFLSVLGAERNPLLPHRRVERHLEADDTDAGANATYAFLRASYFMQNLAEVHAPDVRERGELFVPAGDGATSLVDARDVGAVAAATLTEPGHADVAYDLTGPEAVTYGAVAAVLSDALGRPVEYVDPSAWAFARRMRRRGHDWGFVVAMLGIYATARFGLAGRVEPDASAVLGRPPRDVATFAADYADVWR</sequence>
<evidence type="ECO:0000313" key="2">
    <source>
        <dbReference type="EMBL" id="MDS0299186.1"/>
    </source>
</evidence>
<comment type="caution">
    <text evidence="2">The sequence shown here is derived from an EMBL/GenBank/DDBJ whole genome shotgun (WGS) entry which is preliminary data.</text>
</comment>
<dbReference type="InterPro" id="IPR051604">
    <property type="entry name" value="Ergot_Alk_Oxidoreductase"/>
</dbReference>